<accession>A0A496PH72</accession>
<protein>
    <submittedName>
        <fullName evidence="1">Uncharacterized protein</fullName>
    </submittedName>
</protein>
<evidence type="ECO:0000313" key="2">
    <source>
        <dbReference type="Proteomes" id="UP000273119"/>
    </source>
</evidence>
<evidence type="ECO:0000313" key="1">
    <source>
        <dbReference type="EMBL" id="RKW69837.1"/>
    </source>
</evidence>
<reference evidence="1 2" key="1">
    <citation type="submission" date="2018-07" db="EMBL/GenBank/DDBJ databases">
        <title>Arthrobacter sp. nov., isolated from raw cow's milk with high bacterial count.</title>
        <authorList>
            <person name="Hahne J."/>
            <person name="Isele D."/>
            <person name="Lipski A."/>
        </authorList>
    </citation>
    <scope>NUCLEOTIDE SEQUENCE [LARGE SCALE GENOMIC DNA]</scope>
    <source>
        <strain evidence="1 2">JZ R-183</strain>
    </source>
</reference>
<dbReference type="EMBL" id="QQXL01000006">
    <property type="protein sequence ID" value="RKW69837.1"/>
    <property type="molecule type" value="Genomic_DNA"/>
</dbReference>
<organism evidence="1 2">
    <name type="scientific">Galactobacter caseinivorans</name>
    <dbReference type="NCBI Taxonomy" id="2676123"/>
    <lineage>
        <taxon>Bacteria</taxon>
        <taxon>Bacillati</taxon>
        <taxon>Actinomycetota</taxon>
        <taxon>Actinomycetes</taxon>
        <taxon>Micrococcales</taxon>
        <taxon>Micrococcaceae</taxon>
        <taxon>Galactobacter</taxon>
    </lineage>
</organism>
<dbReference type="RefSeq" id="WP_121485508.1">
    <property type="nucleotide sequence ID" value="NZ_QQXL01000006.1"/>
</dbReference>
<dbReference type="Proteomes" id="UP000273119">
    <property type="component" value="Unassembled WGS sequence"/>
</dbReference>
<comment type="caution">
    <text evidence="1">The sequence shown here is derived from an EMBL/GenBank/DDBJ whole genome shotgun (WGS) entry which is preliminary data.</text>
</comment>
<proteinExistence type="predicted"/>
<name>A0A496PH72_9MICC</name>
<dbReference type="AlphaFoldDB" id="A0A496PH72"/>
<keyword evidence="2" id="KW-1185">Reference proteome</keyword>
<sequence length="65" mass="7161">MSGPRHIPTPLMGRVFARNWIHDDGQPRPSIVLYRTDNKVAVVLSAEEAFTLSNTLVDAAEGLTK</sequence>
<gene>
    <name evidence="1" type="ORF">DWQ67_10155</name>
</gene>